<dbReference type="OrthoDB" id="5518158at2"/>
<evidence type="ECO:0000256" key="1">
    <source>
        <dbReference type="ARBA" id="ARBA00004383"/>
    </source>
</evidence>
<comment type="caution">
    <text evidence="13">The sequence shown here is derived from an EMBL/GenBank/DDBJ whole genome shotgun (WGS) entry which is preliminary data.</text>
</comment>
<evidence type="ECO:0000256" key="6">
    <source>
        <dbReference type="ARBA" id="ARBA00022692"/>
    </source>
</evidence>
<organism evidence="13 14">
    <name type="scientific">Desulfurella amilsii</name>
    <dbReference type="NCBI Taxonomy" id="1562698"/>
    <lineage>
        <taxon>Bacteria</taxon>
        <taxon>Pseudomonadati</taxon>
        <taxon>Campylobacterota</taxon>
        <taxon>Desulfurellia</taxon>
        <taxon>Desulfurellales</taxon>
        <taxon>Desulfurellaceae</taxon>
        <taxon>Desulfurella</taxon>
    </lineage>
</organism>
<sequence length="256" mass="28981">MQQLATHSKKLYISWALAFVLNIVIAFAFARAIKLYTIKTSKVYAIYLVSQTGLQNTQQNTKTKNNIENLNTQKKLATIKTTNTKKSELIIPQKTYNFSKTQMNDTFDSKINIKDNLEPLDISKNTQNAQIKPTSSQTNSATPVNSYSSTKITTGDNLQNLTNIQIKPQIANWIENHKFYPQEAVFKGEEGKIQLVFVIDKNGFLQNISILKKSPYDSLNKAAIKIVHNSSPVPHQLLTNVNLPFYAKINIIFKLE</sequence>
<dbReference type="SUPFAM" id="SSF74653">
    <property type="entry name" value="TolA/TonB C-terminal domain"/>
    <property type="match status" value="1"/>
</dbReference>
<dbReference type="EMBL" id="MDSU01000018">
    <property type="protein sequence ID" value="OSS41588.1"/>
    <property type="molecule type" value="Genomic_DNA"/>
</dbReference>
<evidence type="ECO:0000313" key="13">
    <source>
        <dbReference type="EMBL" id="OSS41588.1"/>
    </source>
</evidence>
<evidence type="ECO:0000256" key="8">
    <source>
        <dbReference type="ARBA" id="ARBA00022989"/>
    </source>
</evidence>
<protein>
    <recommendedName>
        <fullName evidence="12">TonB C-terminal domain-containing protein</fullName>
    </recommendedName>
</protein>
<keyword evidence="9 11" id="KW-0472">Membrane</keyword>
<dbReference type="InterPro" id="IPR051045">
    <property type="entry name" value="TonB-dependent_transducer"/>
</dbReference>
<feature type="domain" description="TonB C-terminal" evidence="12">
    <location>
        <begin position="165"/>
        <end position="256"/>
    </location>
</feature>
<gene>
    <name evidence="13" type="ORF">DESAMIL20_1141</name>
</gene>
<dbReference type="Gene3D" id="3.30.1150.10">
    <property type="match status" value="1"/>
</dbReference>
<comment type="similarity">
    <text evidence="2">Belongs to the TonB family.</text>
</comment>
<dbReference type="GO" id="GO:0015031">
    <property type="term" value="P:protein transport"/>
    <property type="evidence" value="ECO:0007669"/>
    <property type="project" value="UniProtKB-KW"/>
</dbReference>
<dbReference type="PANTHER" id="PTHR33446:SF2">
    <property type="entry name" value="PROTEIN TONB"/>
    <property type="match status" value="1"/>
</dbReference>
<evidence type="ECO:0000256" key="9">
    <source>
        <dbReference type="ARBA" id="ARBA00023136"/>
    </source>
</evidence>
<dbReference type="GO" id="GO:0031992">
    <property type="term" value="F:energy transducer activity"/>
    <property type="evidence" value="ECO:0007669"/>
    <property type="project" value="TreeGrafter"/>
</dbReference>
<dbReference type="Proteomes" id="UP000194141">
    <property type="component" value="Unassembled WGS sequence"/>
</dbReference>
<evidence type="ECO:0000259" key="12">
    <source>
        <dbReference type="PROSITE" id="PS52015"/>
    </source>
</evidence>
<evidence type="ECO:0000313" key="14">
    <source>
        <dbReference type="Proteomes" id="UP000194141"/>
    </source>
</evidence>
<dbReference type="PROSITE" id="PS52015">
    <property type="entry name" value="TONB_CTD"/>
    <property type="match status" value="1"/>
</dbReference>
<dbReference type="NCBIfam" id="TIGR01352">
    <property type="entry name" value="tonB_Cterm"/>
    <property type="match status" value="1"/>
</dbReference>
<evidence type="ECO:0000256" key="2">
    <source>
        <dbReference type="ARBA" id="ARBA00006555"/>
    </source>
</evidence>
<keyword evidence="3" id="KW-0813">Transport</keyword>
<keyword evidence="6 11" id="KW-0812">Transmembrane</keyword>
<comment type="subcellular location">
    <subcellularLocation>
        <location evidence="1">Cell inner membrane</location>
        <topology evidence="1">Single-pass membrane protein</topology>
        <orientation evidence="1">Periplasmic side</orientation>
    </subcellularLocation>
</comment>
<dbReference type="STRING" id="1562698.DESAMIL20_1141"/>
<dbReference type="PANTHER" id="PTHR33446">
    <property type="entry name" value="PROTEIN TONB-RELATED"/>
    <property type="match status" value="1"/>
</dbReference>
<name>A0A1X4XVQ0_9BACT</name>
<dbReference type="RefSeq" id="WP_086033833.1">
    <property type="nucleotide sequence ID" value="NZ_MDSU01000018.1"/>
</dbReference>
<evidence type="ECO:0000256" key="5">
    <source>
        <dbReference type="ARBA" id="ARBA00022519"/>
    </source>
</evidence>
<keyword evidence="14" id="KW-1185">Reference proteome</keyword>
<dbReference type="InterPro" id="IPR037682">
    <property type="entry name" value="TonB_C"/>
</dbReference>
<evidence type="ECO:0000256" key="10">
    <source>
        <dbReference type="SAM" id="MobiDB-lite"/>
    </source>
</evidence>
<feature type="region of interest" description="Disordered" evidence="10">
    <location>
        <begin position="127"/>
        <end position="146"/>
    </location>
</feature>
<dbReference type="GO" id="GO:0098797">
    <property type="term" value="C:plasma membrane protein complex"/>
    <property type="evidence" value="ECO:0007669"/>
    <property type="project" value="TreeGrafter"/>
</dbReference>
<reference evidence="13 14" key="1">
    <citation type="journal article" date="2017" name="Front. Microbiol.">
        <title>Genome Sequence of Desulfurella amilsii Strain TR1 and Comparative Genomics of Desulfurellaceae Family.</title>
        <authorList>
            <person name="Florentino A.P."/>
            <person name="Stams A.J."/>
            <person name="Sanchez-Andrea I."/>
        </authorList>
    </citation>
    <scope>NUCLEOTIDE SEQUENCE [LARGE SCALE GENOMIC DNA]</scope>
    <source>
        <strain evidence="13 14">TR1</strain>
    </source>
</reference>
<evidence type="ECO:0000256" key="7">
    <source>
        <dbReference type="ARBA" id="ARBA00022927"/>
    </source>
</evidence>
<dbReference type="Pfam" id="PF03544">
    <property type="entry name" value="TonB_C"/>
    <property type="match status" value="1"/>
</dbReference>
<proteinExistence type="inferred from homology"/>
<keyword evidence="5" id="KW-0997">Cell inner membrane</keyword>
<feature type="transmembrane region" description="Helical" evidence="11">
    <location>
        <begin position="12"/>
        <end position="33"/>
    </location>
</feature>
<evidence type="ECO:0000256" key="4">
    <source>
        <dbReference type="ARBA" id="ARBA00022475"/>
    </source>
</evidence>
<dbReference type="GO" id="GO:0055085">
    <property type="term" value="P:transmembrane transport"/>
    <property type="evidence" value="ECO:0007669"/>
    <property type="project" value="InterPro"/>
</dbReference>
<dbReference type="AlphaFoldDB" id="A0A1X4XVQ0"/>
<dbReference type="InterPro" id="IPR006260">
    <property type="entry name" value="TonB/TolA_C"/>
</dbReference>
<keyword evidence="4" id="KW-1003">Cell membrane</keyword>
<keyword evidence="8 11" id="KW-1133">Transmembrane helix</keyword>
<evidence type="ECO:0000256" key="3">
    <source>
        <dbReference type="ARBA" id="ARBA00022448"/>
    </source>
</evidence>
<keyword evidence="7" id="KW-0653">Protein transport</keyword>
<evidence type="ECO:0000256" key="11">
    <source>
        <dbReference type="SAM" id="Phobius"/>
    </source>
</evidence>
<accession>A0A1X4XVQ0</accession>